<evidence type="ECO:0000256" key="1">
    <source>
        <dbReference type="ARBA" id="ARBA00010211"/>
    </source>
</evidence>
<gene>
    <name evidence="4" type="ORF">JCM9140_1774</name>
</gene>
<sequence length="201" mass="22287">MNIYCIGRNYAKHATELGNEVPEQPLLFSKPSHSLAIANGQTLVMPKDQGDIHHEIEIVLKIDKPVNKGDKLVDVVSEIALGIDLTLRDVQAELKKKGHPWLRAKGFKNSAIVTDFWSFDMSECLQTPFSFKINDETRQKGTIADMLFSFQEIIDECAECFGLGKGDLIFTGTPEGVGSLKTGDQCTLFWGDHEKGTFIVG</sequence>
<reference evidence="4" key="1">
    <citation type="journal article" date="2014" name="Genome Announc.">
        <title>Draft Genome Sequences of Three Alkaliphilic Bacillus Strains, Bacillus wakoensis JCM 9140T, Bacillus akibai JCM 9157T, and Bacillus hemicellulosilyticus JCM 9152T.</title>
        <authorList>
            <person name="Yuki M."/>
            <person name="Oshima K."/>
            <person name="Suda W."/>
            <person name="Oshida Y."/>
            <person name="Kitamura K."/>
            <person name="Iida T."/>
            <person name="Hattori M."/>
            <person name="Ohkuma M."/>
        </authorList>
    </citation>
    <scope>NUCLEOTIDE SEQUENCE [LARGE SCALE GENOMIC DNA]</scope>
    <source>
        <strain evidence="4">JCM 9140</strain>
    </source>
</reference>
<keyword evidence="5" id="KW-1185">Reference proteome</keyword>
<protein>
    <submittedName>
        <fullName evidence="4">Fumarylacetoacetate hydrolase family protein</fullName>
    </submittedName>
</protein>
<comment type="similarity">
    <text evidence="1">Belongs to the FAH family.</text>
</comment>
<evidence type="ECO:0000313" key="5">
    <source>
        <dbReference type="Proteomes" id="UP000018890"/>
    </source>
</evidence>
<dbReference type="SUPFAM" id="SSF56529">
    <property type="entry name" value="FAH"/>
    <property type="match status" value="1"/>
</dbReference>
<evidence type="ECO:0000313" key="4">
    <source>
        <dbReference type="EMBL" id="GAE25764.1"/>
    </source>
</evidence>
<proteinExistence type="inferred from homology"/>
<dbReference type="Gene3D" id="3.90.850.10">
    <property type="entry name" value="Fumarylacetoacetase-like, C-terminal domain"/>
    <property type="match status" value="1"/>
</dbReference>
<dbReference type="GO" id="GO:0018773">
    <property type="term" value="F:acetylpyruvate hydrolase activity"/>
    <property type="evidence" value="ECO:0007669"/>
    <property type="project" value="TreeGrafter"/>
</dbReference>
<dbReference type="OrthoDB" id="9805307at2"/>
<dbReference type="GO" id="GO:0046872">
    <property type="term" value="F:metal ion binding"/>
    <property type="evidence" value="ECO:0007669"/>
    <property type="project" value="UniProtKB-KW"/>
</dbReference>
<dbReference type="InterPro" id="IPR011234">
    <property type="entry name" value="Fumarylacetoacetase-like_C"/>
</dbReference>
<comment type="caution">
    <text evidence="4">The sequence shown here is derived from an EMBL/GenBank/DDBJ whole genome shotgun (WGS) entry which is preliminary data.</text>
</comment>
<dbReference type="RefSeq" id="WP_034744626.1">
    <property type="nucleotide sequence ID" value="NZ_BAUT01000013.1"/>
</dbReference>
<dbReference type="Pfam" id="PF01557">
    <property type="entry name" value="FAA_hydrolase"/>
    <property type="match status" value="1"/>
</dbReference>
<keyword evidence="4" id="KW-0378">Hydrolase</keyword>
<keyword evidence="2" id="KW-0479">Metal-binding</keyword>
<accession>W4Q314</accession>
<name>W4Q314_9BACI</name>
<evidence type="ECO:0000259" key="3">
    <source>
        <dbReference type="Pfam" id="PF01557"/>
    </source>
</evidence>
<dbReference type="PANTHER" id="PTHR11820">
    <property type="entry name" value="ACYLPYRUVASE"/>
    <property type="match status" value="1"/>
</dbReference>
<dbReference type="STRING" id="1236970.JCM9140_1774"/>
<dbReference type="PANTHER" id="PTHR11820:SF7">
    <property type="entry name" value="ACYLPYRUVASE FAHD1, MITOCHONDRIAL"/>
    <property type="match status" value="1"/>
</dbReference>
<evidence type="ECO:0000256" key="2">
    <source>
        <dbReference type="ARBA" id="ARBA00022723"/>
    </source>
</evidence>
<dbReference type="AlphaFoldDB" id="W4Q314"/>
<dbReference type="InterPro" id="IPR036663">
    <property type="entry name" value="Fumarylacetoacetase_C_sf"/>
</dbReference>
<feature type="domain" description="Fumarylacetoacetase-like C-terminal" evidence="3">
    <location>
        <begin position="3"/>
        <end position="187"/>
    </location>
</feature>
<dbReference type="Proteomes" id="UP000018890">
    <property type="component" value="Unassembled WGS sequence"/>
</dbReference>
<organism evidence="4 5">
    <name type="scientific">Halalkalibacter wakoensis JCM 9140</name>
    <dbReference type="NCBI Taxonomy" id="1236970"/>
    <lineage>
        <taxon>Bacteria</taxon>
        <taxon>Bacillati</taxon>
        <taxon>Bacillota</taxon>
        <taxon>Bacilli</taxon>
        <taxon>Bacillales</taxon>
        <taxon>Bacillaceae</taxon>
        <taxon>Halalkalibacter</taxon>
    </lineage>
</organism>
<dbReference type="EMBL" id="BAUT01000013">
    <property type="protein sequence ID" value="GAE25764.1"/>
    <property type="molecule type" value="Genomic_DNA"/>
</dbReference>